<dbReference type="RefSeq" id="WP_146055296.1">
    <property type="nucleotide sequence ID" value="NZ_PQGA01000007.1"/>
</dbReference>
<gene>
    <name evidence="1" type="ORF">B0G62_10777</name>
</gene>
<comment type="caution">
    <text evidence="1">The sequence shown here is derived from an EMBL/GenBank/DDBJ whole genome shotgun (WGS) entry which is preliminary data.</text>
</comment>
<name>A0A2S4M8Q7_9BURK</name>
<evidence type="ECO:0000313" key="1">
    <source>
        <dbReference type="EMBL" id="POR51051.1"/>
    </source>
</evidence>
<dbReference type="Proteomes" id="UP000237381">
    <property type="component" value="Unassembled WGS sequence"/>
</dbReference>
<dbReference type="AlphaFoldDB" id="A0A2S4M8Q7"/>
<accession>A0A2S4M8Q7</accession>
<proteinExistence type="predicted"/>
<reference evidence="1 2" key="1">
    <citation type="submission" date="2018-01" db="EMBL/GenBank/DDBJ databases">
        <title>Genomic Encyclopedia of Type Strains, Phase III (KMG-III): the genomes of soil and plant-associated and newly described type strains.</title>
        <authorList>
            <person name="Whitman W."/>
        </authorList>
    </citation>
    <scope>NUCLEOTIDE SEQUENCE [LARGE SCALE GENOMIC DNA]</scope>
    <source>
        <strain evidence="1 2">JCM 18070</strain>
    </source>
</reference>
<protein>
    <submittedName>
        <fullName evidence="1">Uncharacterized protein</fullName>
    </submittedName>
</protein>
<evidence type="ECO:0000313" key="2">
    <source>
        <dbReference type="Proteomes" id="UP000237381"/>
    </source>
</evidence>
<keyword evidence="2" id="KW-1185">Reference proteome</keyword>
<dbReference type="OrthoDB" id="9122499at2"/>
<organism evidence="1 2">
    <name type="scientific">Paraburkholderia eburnea</name>
    <dbReference type="NCBI Taxonomy" id="1189126"/>
    <lineage>
        <taxon>Bacteria</taxon>
        <taxon>Pseudomonadati</taxon>
        <taxon>Pseudomonadota</taxon>
        <taxon>Betaproteobacteria</taxon>
        <taxon>Burkholderiales</taxon>
        <taxon>Burkholderiaceae</taxon>
        <taxon>Paraburkholderia</taxon>
    </lineage>
</organism>
<sequence>MPNIVEFIVPVAPALALDFSKKPSDFRLQFAPMAPANAPLPSPLLNQAQLIADALDSGYGSNIGPMPSLSASDRAALQAHLRAQLDLTLTLLTQSPPPNPEWILQPFASIIEKTAKSADSFLLGMLYARVATRLWGQARGLGNIQEFWHYGVLTKEASHFMAGIAYEEENPDFLVKFDTGVWACVEAKGSFSDVDNGDLKKGLHQAGKLAAVRWLHAGASSPTTVFPTEQACAMTYFAPPGDTLQVMLMDPPAARVEGTQKEIKVPLLFKEGGDFVRWAQAAEQFEGITAARIDNALLMEGPFEGRYIWARFPGQEHMWVGIPTILYETTPQLNAALVILEWLVPYLTRWRQRPSQTIRGVNRRLLNMERYAKARARDADVQARDEVAADVNTSEPRLLAIMWKGLERFLSKYRSDNQKVIEWTDVLRGIWSCDLFAHQSREAQVQRHLSGTFEWMWDNLSINELVERRFWHHRINLGNEANLGASLARTTHGLVVAKADKDSIEKVRDAVQTAQRTRGGRLNGMS</sequence>
<dbReference type="EMBL" id="PQGA01000007">
    <property type="protein sequence ID" value="POR51051.1"/>
    <property type="molecule type" value="Genomic_DNA"/>
</dbReference>